<comment type="similarity">
    <text evidence="1">Belongs to the RRP15 family.</text>
</comment>
<dbReference type="GO" id="GO:0030687">
    <property type="term" value="C:preribosome, large subunit precursor"/>
    <property type="evidence" value="ECO:0007669"/>
    <property type="project" value="TreeGrafter"/>
</dbReference>
<dbReference type="AlphaFoldDB" id="A0A1E3PCU5"/>
<gene>
    <name evidence="3" type="ORF">NADFUDRAFT_84397</name>
</gene>
<keyword evidence="4" id="KW-1185">Reference proteome</keyword>
<dbReference type="STRING" id="857566.A0A1E3PCU5"/>
<dbReference type="PANTHER" id="PTHR13245:SF14">
    <property type="entry name" value="RRP15-LIKE PROTEIN"/>
    <property type="match status" value="1"/>
</dbReference>
<dbReference type="EMBL" id="KV454415">
    <property type="protein sequence ID" value="ODQ63208.1"/>
    <property type="molecule type" value="Genomic_DNA"/>
</dbReference>
<evidence type="ECO:0000313" key="3">
    <source>
        <dbReference type="EMBL" id="ODQ63208.1"/>
    </source>
</evidence>
<accession>A0A1E3PCU5</accession>
<feature type="region of interest" description="Disordered" evidence="2">
    <location>
        <begin position="1"/>
        <end position="123"/>
    </location>
</feature>
<dbReference type="InterPro" id="IPR012459">
    <property type="entry name" value="Rrp15"/>
</dbReference>
<dbReference type="PANTHER" id="PTHR13245">
    <property type="entry name" value="RRP15-LIKE PROTEIN"/>
    <property type="match status" value="1"/>
</dbReference>
<sequence length="287" mass="32216">MGRPADIKRRKVVQSTSKSSTAPKAKLVKKQPASEEEESSVEESDSEQETTKSNKRVKITEKKQVDSDSDSESESDEESVEIKEGLEDLSGEEDEDEEEELELGEDEFESESDEEITKEEKDKANFAKSFTAILGSSIKKHDKANPILIRSKKSARDIEQSKLESKAKRLLNMEKKKIEDKCRVKAEDILALYKASEDDNKVEANGSQLTEMLAHEKKMKKIAQRGVIRLFNAILSSQITTDQIEKTSVNPTNGNKIVGATKREELMNEMSKEKFLDLIKSGGKIAN</sequence>
<reference evidence="3 4" key="1">
    <citation type="journal article" date="2016" name="Proc. Natl. Acad. Sci. U.S.A.">
        <title>Comparative genomics of biotechnologically important yeasts.</title>
        <authorList>
            <person name="Riley R."/>
            <person name="Haridas S."/>
            <person name="Wolfe K.H."/>
            <person name="Lopes M.R."/>
            <person name="Hittinger C.T."/>
            <person name="Goeker M."/>
            <person name="Salamov A.A."/>
            <person name="Wisecaver J.H."/>
            <person name="Long T.M."/>
            <person name="Calvey C.H."/>
            <person name="Aerts A.L."/>
            <person name="Barry K.W."/>
            <person name="Choi C."/>
            <person name="Clum A."/>
            <person name="Coughlan A.Y."/>
            <person name="Deshpande S."/>
            <person name="Douglass A.P."/>
            <person name="Hanson S.J."/>
            <person name="Klenk H.-P."/>
            <person name="LaButti K.M."/>
            <person name="Lapidus A."/>
            <person name="Lindquist E.A."/>
            <person name="Lipzen A.M."/>
            <person name="Meier-Kolthoff J.P."/>
            <person name="Ohm R.A."/>
            <person name="Otillar R.P."/>
            <person name="Pangilinan J.L."/>
            <person name="Peng Y."/>
            <person name="Rokas A."/>
            <person name="Rosa C.A."/>
            <person name="Scheuner C."/>
            <person name="Sibirny A.A."/>
            <person name="Slot J.C."/>
            <person name="Stielow J.B."/>
            <person name="Sun H."/>
            <person name="Kurtzman C.P."/>
            <person name="Blackwell M."/>
            <person name="Grigoriev I.V."/>
            <person name="Jeffries T.W."/>
        </authorList>
    </citation>
    <scope>NUCLEOTIDE SEQUENCE [LARGE SCALE GENOMIC DNA]</scope>
    <source>
        <strain evidence="3 4">DSM 6958</strain>
    </source>
</reference>
<organism evidence="3 4">
    <name type="scientific">Nadsonia fulvescens var. elongata DSM 6958</name>
    <dbReference type="NCBI Taxonomy" id="857566"/>
    <lineage>
        <taxon>Eukaryota</taxon>
        <taxon>Fungi</taxon>
        <taxon>Dikarya</taxon>
        <taxon>Ascomycota</taxon>
        <taxon>Saccharomycotina</taxon>
        <taxon>Dipodascomycetes</taxon>
        <taxon>Dipodascales</taxon>
        <taxon>Dipodascales incertae sedis</taxon>
        <taxon>Nadsonia</taxon>
    </lineage>
</organism>
<feature type="compositionally biased region" description="Low complexity" evidence="2">
    <location>
        <begin position="15"/>
        <end position="25"/>
    </location>
</feature>
<dbReference type="Pfam" id="PF07890">
    <property type="entry name" value="Rrp15p"/>
    <property type="match status" value="1"/>
</dbReference>
<dbReference type="GO" id="GO:0000470">
    <property type="term" value="P:maturation of LSU-rRNA"/>
    <property type="evidence" value="ECO:0007669"/>
    <property type="project" value="TreeGrafter"/>
</dbReference>
<name>A0A1E3PCU5_9ASCO</name>
<dbReference type="GO" id="GO:0000460">
    <property type="term" value="P:maturation of 5.8S rRNA"/>
    <property type="evidence" value="ECO:0007669"/>
    <property type="project" value="TreeGrafter"/>
</dbReference>
<proteinExistence type="inferred from homology"/>
<protein>
    <submittedName>
        <fullName evidence="3">Rrp15p-domain-containing protein</fullName>
    </submittedName>
</protein>
<evidence type="ECO:0000256" key="1">
    <source>
        <dbReference type="ARBA" id="ARBA00007462"/>
    </source>
</evidence>
<evidence type="ECO:0000256" key="2">
    <source>
        <dbReference type="SAM" id="MobiDB-lite"/>
    </source>
</evidence>
<dbReference type="Proteomes" id="UP000095009">
    <property type="component" value="Unassembled WGS sequence"/>
</dbReference>
<feature type="compositionally biased region" description="Acidic residues" evidence="2">
    <location>
        <begin position="67"/>
        <end position="79"/>
    </location>
</feature>
<feature type="compositionally biased region" description="Acidic residues" evidence="2">
    <location>
        <begin position="87"/>
        <end position="117"/>
    </location>
</feature>
<dbReference type="OrthoDB" id="20949at2759"/>
<evidence type="ECO:0000313" key="4">
    <source>
        <dbReference type="Proteomes" id="UP000095009"/>
    </source>
</evidence>
<feature type="compositionally biased region" description="Acidic residues" evidence="2">
    <location>
        <begin position="34"/>
        <end position="48"/>
    </location>
</feature>